<dbReference type="Proteomes" id="UP000033106">
    <property type="component" value="Chromosome"/>
</dbReference>
<dbReference type="GO" id="GO:0006260">
    <property type="term" value="P:DNA replication"/>
    <property type="evidence" value="ECO:0007669"/>
    <property type="project" value="UniProtKB-UniRule"/>
</dbReference>
<dbReference type="GO" id="GO:0005524">
    <property type="term" value="F:ATP binding"/>
    <property type="evidence" value="ECO:0007669"/>
    <property type="project" value="UniProtKB-UniRule"/>
</dbReference>
<evidence type="ECO:0000259" key="21">
    <source>
        <dbReference type="PROSITE" id="PS52039"/>
    </source>
</evidence>
<comment type="domain">
    <text evidence="16">Introduction of positive supercoils requires the cooperation of both domains. The helicase-like domain probably does not directly unwind DNA, but more likely acts by driving ATP-dependent conformational changes within the whole enzyme. A beta hairpin in the 'latch' region of the N-terminal domain plays a regulatory role in the enzyme, repressing topoisomerase activity in the absence of ATP and preventing the enzyme from acting as an ATP-independent relaxing enzyme; it also helps to coordinate nucleotide hydrolysis by the ATPase domain with the supercoiling activity of the topoisomerase domain.</text>
</comment>
<dbReference type="Proteomes" id="UP000076770">
    <property type="component" value="Chromosome i"/>
</dbReference>
<feature type="region of interest" description="Topoisomerase I" evidence="16">
    <location>
        <begin position="615"/>
        <end position="1242"/>
    </location>
</feature>
<evidence type="ECO:0000313" key="38">
    <source>
        <dbReference type="Proteomes" id="UP000267993"/>
    </source>
</evidence>
<keyword evidence="4 16" id="KW-0963">Cytoplasm</keyword>
<evidence type="ECO:0000256" key="11">
    <source>
        <dbReference type="ARBA" id="ARBA00023029"/>
    </source>
</evidence>
<dbReference type="GeneID" id="1455557"/>
<dbReference type="Proteomes" id="UP000594632">
    <property type="component" value="Chromosome"/>
</dbReference>
<reference evidence="37" key="2">
    <citation type="submission" date="2016-04" db="EMBL/GenBank/DDBJ databases">
        <authorList>
            <person name="Shah S.A."/>
            <person name="Garrett R.A."/>
        </authorList>
    </citation>
    <scope>NUCLEOTIDE SEQUENCE [LARGE SCALE GENOMIC DNA]</scope>
    <source>
        <strain evidence="37">ATCC 35091 / DSM 1616 / JCM 8930 / NBRC 15331 / P1</strain>
    </source>
</reference>
<dbReference type="Pfam" id="PF17915">
    <property type="entry name" value="zf_Rg"/>
    <property type="match status" value="1"/>
</dbReference>
<dbReference type="HAMAP" id="MF_01125">
    <property type="entry name" value="Reverse_gyrase"/>
    <property type="match status" value="1"/>
</dbReference>
<keyword evidence="12 16" id="KW-0238">DNA-binding</keyword>
<evidence type="ECO:0000313" key="26">
    <source>
        <dbReference type="EMBL" id="AZF70815.1"/>
    </source>
</evidence>
<dbReference type="PROSITE" id="PS52036">
    <property type="entry name" value="ZF_RG_N"/>
    <property type="match status" value="1"/>
</dbReference>
<dbReference type="Pfam" id="PF01751">
    <property type="entry name" value="Toprim"/>
    <property type="match status" value="1"/>
</dbReference>
<dbReference type="EMBL" id="CP011055">
    <property type="protein sequence ID" value="AKA73724.1"/>
    <property type="molecule type" value="Genomic_DNA"/>
</dbReference>
<comment type="catalytic activity">
    <reaction evidence="15 16 17">
        <text>ATP + H2O = ADP + phosphate + H(+)</text>
        <dbReference type="Rhea" id="RHEA:13065"/>
        <dbReference type="ChEBI" id="CHEBI:15377"/>
        <dbReference type="ChEBI" id="CHEBI:15378"/>
        <dbReference type="ChEBI" id="CHEBI:30616"/>
        <dbReference type="ChEBI" id="CHEBI:43474"/>
        <dbReference type="ChEBI" id="CHEBI:456216"/>
    </reaction>
</comment>
<evidence type="ECO:0000256" key="5">
    <source>
        <dbReference type="ARBA" id="ARBA00022723"/>
    </source>
</evidence>
<dbReference type="EC" id="5.6.2.-" evidence="16"/>
<protein>
    <recommendedName>
        <fullName evidence="16 17">Reverse gyrase</fullName>
        <ecNumber evidence="16">5.6.2.-</ecNumber>
    </recommendedName>
</protein>
<evidence type="ECO:0000313" key="41">
    <source>
        <dbReference type="Proteomes" id="UP000273443"/>
    </source>
</evidence>
<comment type="similarity">
    <text evidence="14 16">In the N-terminal section; belongs to the DEAD box helicase family. DDVD subfamily.</text>
</comment>
<comment type="similarity">
    <text evidence="16">In the C-terminal section; belongs to the type IA topoisomerase family.</text>
</comment>
<evidence type="ECO:0000313" key="34">
    <source>
        <dbReference type="Proteomes" id="UP000033057"/>
    </source>
</evidence>
<dbReference type="EMBL" id="CP033236">
    <property type="protein sequence ID" value="AZF70815.1"/>
    <property type="molecule type" value="Genomic_DNA"/>
</dbReference>
<dbReference type="CDD" id="cd00186">
    <property type="entry name" value="TOP1Ac"/>
    <property type="match status" value="1"/>
</dbReference>
<keyword evidence="7 16" id="KW-0863">Zinc-finger</keyword>
<dbReference type="EMBL" id="CP033237">
    <property type="protein sequence ID" value="AZF73435.1"/>
    <property type="molecule type" value="Genomic_DNA"/>
</dbReference>
<dbReference type="GO" id="GO:0160097">
    <property type="term" value="F:reverse gyrase activity"/>
    <property type="evidence" value="ECO:0007669"/>
    <property type="project" value="UniProtKB-UniRule"/>
</dbReference>
<dbReference type="Proteomes" id="UP000033085">
    <property type="component" value="Chromosome"/>
</dbReference>
<dbReference type="AlphaFoldDB" id="A0A0E3GUZ3"/>
<dbReference type="Proteomes" id="UP000275843">
    <property type="component" value="Chromosome"/>
</dbReference>
<evidence type="ECO:0000256" key="2">
    <source>
        <dbReference type="ARBA" id="ARBA00004496"/>
    </source>
</evidence>
<keyword evidence="13 16" id="KW-0413">Isomerase</keyword>
<dbReference type="EMBL" id="CP033235">
    <property type="protein sequence ID" value="AZF68195.1"/>
    <property type="molecule type" value="Genomic_DNA"/>
</dbReference>
<dbReference type="InterPro" id="IPR013826">
    <property type="entry name" value="Topo_IA_cen_sub3"/>
</dbReference>
<evidence type="ECO:0000313" key="27">
    <source>
        <dbReference type="EMBL" id="AZF73435.1"/>
    </source>
</evidence>
<keyword evidence="6 16" id="KW-0547">Nucleotide-binding</keyword>
<evidence type="ECO:0000256" key="15">
    <source>
        <dbReference type="ARBA" id="ARBA00049360"/>
    </source>
</evidence>
<keyword evidence="11 16" id="KW-0799">Topoisomerase</keyword>
<dbReference type="GO" id="GO:0005737">
    <property type="term" value="C:cytoplasm"/>
    <property type="evidence" value="ECO:0007669"/>
    <property type="project" value="UniProtKB-SubCell"/>
</dbReference>
<evidence type="ECO:0000313" key="45">
    <source>
        <dbReference type="Proteomes" id="UP000594632"/>
    </source>
</evidence>
<comment type="subunit">
    <text evidence="3 16">Monomer.</text>
</comment>
<dbReference type="Proteomes" id="UP000033057">
    <property type="component" value="Chromosome"/>
</dbReference>
<dbReference type="PROSITE" id="PS50880">
    <property type="entry name" value="TOPRIM"/>
    <property type="match status" value="1"/>
</dbReference>
<comment type="function">
    <text evidence="16">Modifies the topological state of DNA by introducing positive supercoils in an ATP-dependent process, increasing the linking number in steps of +1. Binds to single-stranded DNA, transiently cleaves and then rejoins the ends, introducing a positive supercoil in the process. The scissile phosphodiester is attacked by the catalytic tyrosine of the enzyme, resulting in the formation of a DNA-(5'-phosphotyrosyl)-enzyme intermediate. Probably involved in rewinding DNA strands in regions of the chromosome that have opened up to allow replication, transcription, DNA repair and/or for DNA protection.</text>
</comment>
<dbReference type="InterPro" id="IPR014001">
    <property type="entry name" value="Helicase_ATP-bd"/>
</dbReference>
<evidence type="ECO:0000259" key="20">
    <source>
        <dbReference type="PROSITE" id="PS52036"/>
    </source>
</evidence>
<dbReference type="InterPro" id="IPR034142">
    <property type="entry name" value="TOPRIM_RevGyr"/>
</dbReference>
<evidence type="ECO:0000313" key="31">
    <source>
        <dbReference type="EMBL" id="AZF83909.1"/>
    </source>
</evidence>
<dbReference type="CDD" id="cd03361">
    <property type="entry name" value="TOPRIM_TopoIA_RevGyr"/>
    <property type="match status" value="1"/>
</dbReference>
<evidence type="ECO:0000313" key="29">
    <source>
        <dbReference type="EMBL" id="AZF78670.1"/>
    </source>
</evidence>
<evidence type="ECO:0000313" key="36">
    <source>
        <dbReference type="Proteomes" id="UP000033106"/>
    </source>
</evidence>
<keyword evidence="9 16" id="KW-0067">ATP-binding</keyword>
<dbReference type="EMBL" id="CP033239">
    <property type="protein sequence ID" value="AZF78670.1"/>
    <property type="molecule type" value="Genomic_DNA"/>
</dbReference>
<dbReference type="Gene3D" id="1.10.290.10">
    <property type="entry name" value="Topoisomerase I, domain 4"/>
    <property type="match status" value="1"/>
</dbReference>
<dbReference type="OrthoDB" id="30963at2157"/>
<evidence type="ECO:0000313" key="24">
    <source>
        <dbReference type="EMBL" id="AKA79114.1"/>
    </source>
</evidence>
<evidence type="ECO:0000256" key="9">
    <source>
        <dbReference type="ARBA" id="ARBA00022840"/>
    </source>
</evidence>
<dbReference type="Proteomes" id="UP000273194">
    <property type="component" value="Chromosome"/>
</dbReference>
<dbReference type="RefSeq" id="WP_009988760.1">
    <property type="nucleotide sequence ID" value="NZ_CP011055.2"/>
</dbReference>
<evidence type="ECO:0000256" key="17">
    <source>
        <dbReference type="RuleBase" id="RU004026"/>
    </source>
</evidence>
<dbReference type="InterPro" id="IPR003602">
    <property type="entry name" value="Topo_IA_DNA-bd_dom"/>
</dbReference>
<comment type="miscellaneous">
    <text evidence="16">This enzyme is the only unique feature of hyperthermophilic bacteria/archaea known and seems to be essential for adaptation to life at high temperatures. It may play a role in stabilization of DNA at high temperatures.</text>
</comment>
<dbReference type="SUPFAM" id="SSF56712">
    <property type="entry name" value="Prokaryotic type I DNA topoisomerase"/>
    <property type="match status" value="1"/>
</dbReference>
<dbReference type="SMART" id="SM00437">
    <property type="entry name" value="TOP1Ac"/>
    <property type="match status" value="1"/>
</dbReference>
<dbReference type="GO" id="GO:0008094">
    <property type="term" value="F:ATP-dependent activity, acting on DNA"/>
    <property type="evidence" value="ECO:0007669"/>
    <property type="project" value="UniProtKB-UniRule"/>
</dbReference>
<dbReference type="NCBIfam" id="TIGR01054">
    <property type="entry name" value="rgy"/>
    <property type="match status" value="1"/>
</dbReference>
<feature type="domain" description="RG N-terminal-type" evidence="20">
    <location>
        <begin position="6"/>
        <end position="46"/>
    </location>
</feature>
<dbReference type="SMART" id="SM00382">
    <property type="entry name" value="AAA"/>
    <property type="match status" value="1"/>
</dbReference>
<dbReference type="KEGG" id="ssol:SULB_1443"/>
<evidence type="ECO:0000313" key="23">
    <source>
        <dbReference type="EMBL" id="AKA76421.1"/>
    </source>
</evidence>
<keyword evidence="16 23" id="KW-0378">Hydrolase</keyword>
<comment type="subcellular location">
    <subcellularLocation>
        <location evidence="2 16">Cytoplasm</location>
    </subcellularLocation>
</comment>
<evidence type="ECO:0000313" key="42">
    <source>
        <dbReference type="Proteomes" id="UP000275843"/>
    </source>
</evidence>
<dbReference type="PANTHER" id="PTHR43505">
    <property type="entry name" value="REVERSE GYRASE"/>
    <property type="match status" value="1"/>
</dbReference>
<dbReference type="CDD" id="cd18798">
    <property type="entry name" value="SF2_C_reverse_gyrase"/>
    <property type="match status" value="1"/>
</dbReference>
<dbReference type="InterPro" id="IPR023405">
    <property type="entry name" value="Topo_IA_core_domain"/>
</dbReference>
<evidence type="ECO:0000259" key="19">
    <source>
        <dbReference type="PROSITE" id="PS51192"/>
    </source>
</evidence>
<dbReference type="KEGG" id="ssof:SULC_1441"/>
<evidence type="ECO:0000259" key="18">
    <source>
        <dbReference type="PROSITE" id="PS50880"/>
    </source>
</evidence>
<dbReference type="GeneID" id="44129399"/>
<evidence type="ECO:0000313" key="33">
    <source>
        <dbReference type="EMBL" id="SAI83956.1"/>
    </source>
</evidence>
<dbReference type="Proteomes" id="UP000273443">
    <property type="component" value="Chromosome"/>
</dbReference>
<evidence type="ECO:0000256" key="14">
    <source>
        <dbReference type="ARBA" id="ARBA00043976"/>
    </source>
</evidence>
<dbReference type="SUPFAM" id="SSF52540">
    <property type="entry name" value="P-loop containing nucleoside triphosphate hydrolases"/>
    <property type="match status" value="2"/>
</dbReference>
<gene>
    <name evidence="16 23" type="primary">rgy</name>
    <name evidence="32" type="ORF">HFC64_13635</name>
    <name evidence="33" type="ORF">SSOP1_0401</name>
    <name evidence="24" type="ORF">SULA_1442</name>
    <name evidence="22" type="ORF">SULB_1443</name>
    <name evidence="23" type="ORF">SULC_1441</name>
    <name evidence="25" type="ORF">SULG_07170</name>
    <name evidence="26" type="ORF">SULH_07170</name>
    <name evidence="27" type="ORF">SULI_07170</name>
    <name evidence="28" type="ORF">SULM_07170</name>
    <name evidence="29" type="ORF">SULN_07170</name>
    <name evidence="30" type="ORF">SULO_07180</name>
    <name evidence="31" type="ORF">SULZ_07410</name>
</gene>
<name>A0A0E3GUZ3_SACSO</name>
<evidence type="ECO:0000313" key="22">
    <source>
        <dbReference type="EMBL" id="AKA73724.1"/>
    </source>
</evidence>
<dbReference type="InterPro" id="IPR003593">
    <property type="entry name" value="AAA+_ATPase"/>
</dbReference>
<dbReference type="Proteomes" id="UP000278715">
    <property type="component" value="Chromosome"/>
</dbReference>
<dbReference type="InterPro" id="IPR011545">
    <property type="entry name" value="DEAD/DEAH_box_helicase_dom"/>
</dbReference>
<evidence type="ECO:0000313" key="37">
    <source>
        <dbReference type="Proteomes" id="UP000076770"/>
    </source>
</evidence>
<dbReference type="EMBL" id="CP011057">
    <property type="protein sequence ID" value="AKA79114.1"/>
    <property type="molecule type" value="Genomic_DNA"/>
</dbReference>
<dbReference type="EMBL" id="CP033240">
    <property type="protein sequence ID" value="AZF81273.1"/>
    <property type="molecule type" value="Genomic_DNA"/>
</dbReference>
<evidence type="ECO:0000256" key="16">
    <source>
        <dbReference type="HAMAP-Rule" id="MF_01125"/>
    </source>
</evidence>
<dbReference type="Gene3D" id="2.60.510.20">
    <property type="match status" value="1"/>
</dbReference>
<dbReference type="KEGG" id="ssoa:SULA_1442"/>
<proteinExistence type="inferred from homology"/>
<feature type="active site" description="O-(5'-phospho-DNA)-tyrosine intermediate" evidence="16">
    <location>
        <position position="965"/>
    </location>
</feature>
<evidence type="ECO:0000313" key="35">
    <source>
        <dbReference type="Proteomes" id="UP000033085"/>
    </source>
</evidence>
<evidence type="ECO:0000313" key="40">
    <source>
        <dbReference type="Proteomes" id="UP000273194"/>
    </source>
</evidence>
<dbReference type="InterPro" id="IPR013824">
    <property type="entry name" value="Topo_IA_cen_sub1"/>
</dbReference>
<evidence type="ECO:0000256" key="4">
    <source>
        <dbReference type="ARBA" id="ARBA00022490"/>
    </source>
</evidence>
<reference evidence="33" key="3">
    <citation type="submission" date="2016-04" db="EMBL/GenBank/DDBJ databases">
        <authorList>
            <person name="Evans L.H."/>
            <person name="Alamgir A."/>
            <person name="Owens N."/>
            <person name="Weber N.D."/>
            <person name="Virtaneva K."/>
            <person name="Barbian K."/>
            <person name="Babar A."/>
            <person name="Rosenke K."/>
        </authorList>
    </citation>
    <scope>NUCLEOTIDE SEQUENCE</scope>
    <source>
        <strain evidence="33">P1</strain>
    </source>
</reference>
<dbReference type="CDD" id="cd17924">
    <property type="entry name" value="DDXDc_reverse_gyrase"/>
    <property type="match status" value="1"/>
</dbReference>
<dbReference type="InterPro" id="IPR006171">
    <property type="entry name" value="TOPRIM_dom"/>
</dbReference>
<dbReference type="SMART" id="SM00493">
    <property type="entry name" value="TOPRIM"/>
    <property type="match status" value="1"/>
</dbReference>
<keyword evidence="5 16" id="KW-0479">Metal-binding</keyword>
<dbReference type="Pfam" id="PF01131">
    <property type="entry name" value="Topoisom_bac"/>
    <property type="match status" value="1"/>
</dbReference>
<organism evidence="23 34">
    <name type="scientific">Saccharolobus solfataricus</name>
    <name type="common">Sulfolobus solfataricus</name>
    <dbReference type="NCBI Taxonomy" id="2287"/>
    <lineage>
        <taxon>Archaea</taxon>
        <taxon>Thermoproteota</taxon>
        <taxon>Thermoprotei</taxon>
        <taxon>Sulfolobales</taxon>
        <taxon>Sulfolobaceae</taxon>
        <taxon>Saccharolobus</taxon>
    </lineage>
</organism>
<evidence type="ECO:0000256" key="10">
    <source>
        <dbReference type="ARBA" id="ARBA00022842"/>
    </source>
</evidence>
<evidence type="ECO:0000256" key="13">
    <source>
        <dbReference type="ARBA" id="ARBA00023235"/>
    </source>
</evidence>
<feature type="domain" description="Helicase ATP-binding" evidence="19">
    <location>
        <begin position="97"/>
        <end position="298"/>
    </location>
</feature>
<evidence type="ECO:0000256" key="8">
    <source>
        <dbReference type="ARBA" id="ARBA00022833"/>
    </source>
</evidence>
<evidence type="ECO:0000256" key="1">
    <source>
        <dbReference type="ARBA" id="ARBA00001946"/>
    </source>
</evidence>
<evidence type="ECO:0000313" key="43">
    <source>
        <dbReference type="Proteomes" id="UP000278715"/>
    </source>
</evidence>
<evidence type="ECO:0000256" key="12">
    <source>
        <dbReference type="ARBA" id="ARBA00023125"/>
    </source>
</evidence>
<evidence type="ECO:0000256" key="7">
    <source>
        <dbReference type="ARBA" id="ARBA00022771"/>
    </source>
</evidence>
<dbReference type="Gene3D" id="1.10.460.10">
    <property type="entry name" value="Topoisomerase I, domain 2"/>
    <property type="match status" value="1"/>
</dbReference>
<feature type="binding site" evidence="16">
    <location>
        <position position="93"/>
    </location>
    <ligand>
        <name>ATP</name>
        <dbReference type="ChEBI" id="CHEBI:30616"/>
    </ligand>
</feature>
<dbReference type="PANTHER" id="PTHR43505:SF1">
    <property type="entry name" value="REVERSE GYRASE"/>
    <property type="match status" value="1"/>
</dbReference>
<dbReference type="PATRIC" id="fig|2287.6.peg.1486"/>
<dbReference type="EMBL" id="CP011056">
    <property type="protein sequence ID" value="AKA76421.1"/>
    <property type="molecule type" value="Genomic_DNA"/>
</dbReference>
<dbReference type="PROSITE" id="PS52037">
    <property type="entry name" value="ZF_RG_C"/>
    <property type="match status" value="1"/>
</dbReference>
<evidence type="ECO:0000313" key="28">
    <source>
        <dbReference type="EMBL" id="AZF76059.1"/>
    </source>
</evidence>
<dbReference type="SMART" id="SM00487">
    <property type="entry name" value="DEXDc"/>
    <property type="match status" value="1"/>
</dbReference>
<dbReference type="PRINTS" id="PR00417">
    <property type="entry name" value="PRTPISMRASEI"/>
</dbReference>
<dbReference type="GO" id="GO:0006265">
    <property type="term" value="P:DNA topological change"/>
    <property type="evidence" value="ECO:0007669"/>
    <property type="project" value="UniProtKB-UniRule"/>
</dbReference>
<reference evidence="34 35" key="1">
    <citation type="journal article" date="2015" name="Genome Announc.">
        <title>Complete Genome Sequence of Sulfolobus solfataricus Strain 98/2 and Evolved Derivatives.</title>
        <authorList>
            <person name="McCarthy S."/>
            <person name="Gradnigo J."/>
            <person name="Johnson T."/>
            <person name="Payne S."/>
            <person name="Lipzen A."/>
            <person name="Martin J."/>
            <person name="Schackwitz W."/>
            <person name="Moriyama E."/>
            <person name="Blum P."/>
        </authorList>
    </citation>
    <scope>NUCLEOTIDE SEQUENCE [LARGE SCALE GENOMIC DNA]</scope>
    <source>
        <strain evidence="34">98/2 SULC</strain>
        <strain evidence="22">SARC-B</strain>
        <strain evidence="23">SARC-C</strain>
        <strain evidence="24 36">SULA</strain>
        <strain evidence="35">SULB</strain>
    </source>
</reference>
<reference evidence="32 45" key="6">
    <citation type="journal article" date="2020" name="Nat. Commun.">
        <title>The structures of two archaeal type IV pili illuminate evolutionary relationships.</title>
        <authorList>
            <person name="Wang F."/>
            <person name="Baquero D.P."/>
            <person name="Su Z."/>
            <person name="Beltran L.C."/>
            <person name="Prangishvili D."/>
            <person name="Krupovic M."/>
            <person name="Egelman E.H."/>
        </authorList>
    </citation>
    <scope>NUCLEOTIDE SEQUENCE [LARGE SCALE GENOMIC DNA]</scope>
    <source>
        <strain evidence="32 45">POZ149</strain>
    </source>
</reference>
<dbReference type="Proteomes" id="UP000282269">
    <property type="component" value="Chromosome"/>
</dbReference>
<sequence>MTSINKVPPSIYTRSCPNCGGNISSQRLFNGSVCESCLKDDREFSNLSDLINILSENSNLKNLTQIRDVLEEYKKVEEIFGKLLNNSKPIGPQRSWTIRFLRGESFAIIAPPGLGKTTFGLIMSLYNATRNRKSIIIFPTRTLISQTVDKLAKFSELYSYSPRILYNKQSPTQTENILDQLKSGNFDIFISTNRFVIQNLSELSNIKFDFIFVDDVDAALKSGKSAKAILRLVGFTDEDIQTTMKLLRENIGEEEKFGKIQEIRESRLKDKIVIFSSATISRGNPILSSLMGFRPGSSVIYLRNIYDSYIDLTQTCKGQDFEECTLGTVIKLLKRLNDGTLIFVPIDKGAQYADYLASNLRDHGINVESVASSSISKLEKFERGEVSSLVGVATHYGVLVRGIDLPWRVKYSIFVGIPKFKFKIGEYMHPLALTRLLSLVYLVKNDDKVRGLLSYIRKRLRKISPAALAMLAKDIREGKIDDERLKEAYNLVNEYLKDNEFLKKVSDVGDLVIEGDYILMPDYLTYIQASGRTSRLYGANLTTGLSVLLIDNSRLFELLNKKLNLILDEVKWYSLDIDADKLGQVSLSDISAKITEERESLSKIKKEGNVESSSLSVKTTLFIVESPNKAKTISNFFSRPSTRSYGKLRVYETVLGDRVLIVAASGGHIYDLITEDESEKQDDNYVYGVLVKDSKFIPIYSTIKKCEKGHQIVKDLSQNKCPICGSRIVTDKTEVVDILRKLALEVDEVLIGTDPDTEGEKIAWDIYLAIRPFNGNIKRAEFHEVTRRAILNAIKNPREFNDNLVKSQIVRRIEDRWIGFKLSRKLQTEFWEQHCTSISKKNSKDEECKENRNLSAGRVQTPVLDWVVNRYQKYNENKKKYLIIESQDKSIFPFSVLALKKNGLSKNTQIIIHLEDINIKEEEFGPLPPYTTDTLLSDAANLLRIPASDTMRVAQDLFELGLITYHRTDSTRVSNVGISVAETYLKSKQVDISKIFRPRSWGEGGAHEAIRPTKPLDETMLKASIEQGDLELSKQLTFNHFRVYNLIFRRFITSQLPPLVVTKQIVRIRAYTKDNIELELDENKKEFVIGYKLKEGDEFRQTLQDAIYTLFRLYQPLDEKMKGKELSATITGTLNKSDVQLYTEGELISEMKSKQIGRPSTYAVIISTLKKRRYIIESKNLKKIIPTKLGMAVKEYLMENYKQIVSEKRTVKLLEKMNEVEEGKVDYLVLLKELYNEIQTIS</sequence>
<accession>A0A0E3GUZ3</accession>
<dbReference type="GO" id="GO:0016787">
    <property type="term" value="F:hydrolase activity"/>
    <property type="evidence" value="ECO:0007669"/>
    <property type="project" value="UniProtKB-KW"/>
</dbReference>
<dbReference type="Gene3D" id="3.40.50.300">
    <property type="entry name" value="P-loop containing nucleotide triphosphate hydrolases"/>
    <property type="match status" value="3"/>
</dbReference>
<dbReference type="InterPro" id="IPR040569">
    <property type="entry name" value="Znf_Rg"/>
</dbReference>
<comment type="cofactor">
    <cofactor evidence="1">
        <name>Mg(2+)</name>
        <dbReference type="ChEBI" id="CHEBI:18420"/>
    </cofactor>
</comment>
<feature type="domain" description="Toprim" evidence="18">
    <location>
        <begin position="619"/>
        <end position="785"/>
    </location>
</feature>
<dbReference type="InterPro" id="IPR027417">
    <property type="entry name" value="P-loop_NTPase"/>
</dbReference>
<dbReference type="Proteomes" id="UP000269431">
    <property type="component" value="Chromosome"/>
</dbReference>
<evidence type="ECO:0000256" key="6">
    <source>
        <dbReference type="ARBA" id="ARBA00022741"/>
    </source>
</evidence>
<dbReference type="SMR" id="A0A0E3GUZ3"/>
<dbReference type="EMBL" id="LT549890">
    <property type="protein sequence ID" value="SAI83956.1"/>
    <property type="molecule type" value="Genomic_DNA"/>
</dbReference>
<dbReference type="GO" id="GO:0003677">
    <property type="term" value="F:DNA binding"/>
    <property type="evidence" value="ECO:0007669"/>
    <property type="project" value="UniProtKB-UniRule"/>
</dbReference>
<dbReference type="InterPro" id="IPR003601">
    <property type="entry name" value="Topo_IA_2"/>
</dbReference>
<comment type="function">
    <text evidence="17">Modifies the topological state of DNA by introducing positive supercoils in an ATP-dependent process, increasing the linking number in steps of +1. Binds to single-stranded DNA, transiently cleaves and then rejoins the ends, introducing a positive supercoil in the process. The scissile phosphodiester is attacked by the catalytic tyrosine of the enzyme, resulting in the formation of a DNA-(5'-phosphotyrosyl)-enzyme intermediate. Involved in rewinding DNA strands in regions of the chromosome that have opened up to allow replication, transcription, DNA repair and/or for DNA protection.</text>
</comment>
<keyword evidence="8 16" id="KW-0862">Zinc</keyword>
<dbReference type="SMART" id="SM00436">
    <property type="entry name" value="TOP1Bc"/>
    <property type="match status" value="1"/>
</dbReference>
<dbReference type="EMBL" id="CP033241">
    <property type="protein sequence ID" value="AZF83909.1"/>
    <property type="molecule type" value="Genomic_DNA"/>
</dbReference>
<evidence type="ECO:0000313" key="32">
    <source>
        <dbReference type="EMBL" id="QPG50715.1"/>
    </source>
</evidence>
<dbReference type="EMBL" id="CP033238">
    <property type="protein sequence ID" value="AZF76059.1"/>
    <property type="molecule type" value="Genomic_DNA"/>
</dbReference>
<dbReference type="InterPro" id="IPR013497">
    <property type="entry name" value="Topo_IA_cen"/>
</dbReference>
<keyword evidence="10" id="KW-0460">Magnesium</keyword>
<dbReference type="PROSITE" id="PS52039">
    <property type="entry name" value="TOPO_IA_2"/>
    <property type="match status" value="1"/>
</dbReference>
<dbReference type="Pfam" id="PF00270">
    <property type="entry name" value="DEAD"/>
    <property type="match status" value="1"/>
</dbReference>
<dbReference type="Gene3D" id="3.40.50.140">
    <property type="match status" value="1"/>
</dbReference>
<comment type="cofactor">
    <cofactor evidence="16">
        <name>Zn(2+)</name>
        <dbReference type="ChEBI" id="CHEBI:29105"/>
    </cofactor>
    <text evidence="16">Binds 1 or 2 zinc ions per subunit.</text>
</comment>
<dbReference type="Proteomes" id="UP000267993">
    <property type="component" value="Chromosome"/>
</dbReference>
<evidence type="ECO:0000313" key="30">
    <source>
        <dbReference type="EMBL" id="AZF81273.1"/>
    </source>
</evidence>
<dbReference type="InterPro" id="IPR005736">
    <property type="entry name" value="Reverse_gyrase"/>
</dbReference>
<dbReference type="PROSITE" id="PS51192">
    <property type="entry name" value="HELICASE_ATP_BIND_1"/>
    <property type="match status" value="1"/>
</dbReference>
<reference evidence="23" key="5">
    <citation type="submission" date="2018-10" db="EMBL/GenBank/DDBJ databases">
        <authorList>
            <person name="McCarthy S."/>
            <person name="Gradnigo J."/>
            <person name="Johnson T."/>
            <person name="Payne S."/>
            <person name="Lipzen A."/>
            <person name="Schackwitz W."/>
            <person name="Martin J."/>
            <person name="Moriyama E."/>
            <person name="Blum P."/>
        </authorList>
    </citation>
    <scope>NUCLEOTIDE SEQUENCE</scope>
    <source>
        <strain evidence="22">SARC-B</strain>
        <strain evidence="23">SARC-C</strain>
        <strain evidence="24">SULA</strain>
    </source>
</reference>
<evidence type="ECO:0000313" key="44">
    <source>
        <dbReference type="Proteomes" id="UP000282269"/>
    </source>
</evidence>
<dbReference type="GO" id="GO:0008270">
    <property type="term" value="F:zinc ion binding"/>
    <property type="evidence" value="ECO:0007669"/>
    <property type="project" value="UniProtKB-UniRule"/>
</dbReference>
<evidence type="ECO:0000313" key="39">
    <source>
        <dbReference type="Proteomes" id="UP000269431"/>
    </source>
</evidence>
<evidence type="ECO:0000313" key="25">
    <source>
        <dbReference type="EMBL" id="AZF68195.1"/>
    </source>
</evidence>
<dbReference type="OMA" id="GVATYYG"/>
<feature type="domain" description="Topo IA-type catalytic" evidence="21">
    <location>
        <begin position="801"/>
        <end position="1242"/>
    </location>
</feature>
<reference evidence="38 39" key="4">
    <citation type="journal article" date="2018" name="Proc. Natl. Acad. Sci. U.S.A.">
        <title>Nonmutational mechanism of inheritance in the Archaeon Sulfolobus solfataricus.</title>
        <authorList>
            <person name="Payne S."/>
            <person name="McCarthy S."/>
            <person name="Johnson T."/>
            <person name="North E."/>
            <person name="Blum P."/>
        </authorList>
    </citation>
    <scope>NUCLEOTIDE SEQUENCE [LARGE SCALE GENOMIC DNA]</scope>
    <source>
        <strain evidence="26 38">SARC-H</strain>
        <strain evidence="27 42">SARC-I</strain>
        <strain evidence="29 43">SARC-N</strain>
        <strain evidence="30 44">SARC-O</strain>
        <strain evidence="31 39">SUL120</strain>
        <strain evidence="25 40">SULG</strain>
        <strain evidence="28 41">SULM</strain>
    </source>
</reference>
<evidence type="ECO:0000256" key="3">
    <source>
        <dbReference type="ARBA" id="ARBA00011245"/>
    </source>
</evidence>
<dbReference type="EMBL" id="CP050869">
    <property type="protein sequence ID" value="QPG50715.1"/>
    <property type="molecule type" value="Genomic_DNA"/>
</dbReference>